<accession>A0ABW2UIV2</accession>
<sequence length="114" mass="12627">MSVDDIWKSETSFWLDGPAFYARFMVAEARMVFPAPVGILKGKEIPESLEGAPRWEAVEMKEKSALQLGATVVLVYRATGRRGGTSAYSALCSSTYVREDGQWKLLAHQQTPVT</sequence>
<feature type="domain" description="DUF4440" evidence="1">
    <location>
        <begin position="18"/>
        <end position="105"/>
    </location>
</feature>
<dbReference type="EMBL" id="JBHTFQ010000002">
    <property type="protein sequence ID" value="MFC7703334.1"/>
    <property type="molecule type" value="Genomic_DNA"/>
</dbReference>
<protein>
    <submittedName>
        <fullName evidence="2">DUF4440 domain-containing protein</fullName>
    </submittedName>
</protein>
<proteinExistence type="predicted"/>
<evidence type="ECO:0000313" key="3">
    <source>
        <dbReference type="Proteomes" id="UP001596516"/>
    </source>
</evidence>
<dbReference type="RefSeq" id="WP_377399443.1">
    <property type="nucleotide sequence ID" value="NZ_JBHTFQ010000002.1"/>
</dbReference>
<dbReference type="Pfam" id="PF14534">
    <property type="entry name" value="DUF4440"/>
    <property type="match status" value="1"/>
</dbReference>
<gene>
    <name evidence="2" type="ORF">ACFQXB_03890</name>
</gene>
<evidence type="ECO:0000259" key="1">
    <source>
        <dbReference type="Pfam" id="PF14534"/>
    </source>
</evidence>
<dbReference type="Gene3D" id="3.10.450.50">
    <property type="match status" value="1"/>
</dbReference>
<dbReference type="Proteomes" id="UP001596516">
    <property type="component" value="Unassembled WGS sequence"/>
</dbReference>
<evidence type="ECO:0000313" key="2">
    <source>
        <dbReference type="EMBL" id="MFC7703334.1"/>
    </source>
</evidence>
<comment type="caution">
    <text evidence="2">The sequence shown here is derived from an EMBL/GenBank/DDBJ whole genome shotgun (WGS) entry which is preliminary data.</text>
</comment>
<dbReference type="SUPFAM" id="SSF54427">
    <property type="entry name" value="NTF2-like"/>
    <property type="match status" value="1"/>
</dbReference>
<reference evidence="3" key="1">
    <citation type="journal article" date="2019" name="Int. J. Syst. Evol. Microbiol.">
        <title>The Global Catalogue of Microorganisms (GCM) 10K type strain sequencing project: providing services to taxonomists for standard genome sequencing and annotation.</title>
        <authorList>
            <consortium name="The Broad Institute Genomics Platform"/>
            <consortium name="The Broad Institute Genome Sequencing Center for Infectious Disease"/>
            <person name="Wu L."/>
            <person name="Ma J."/>
        </authorList>
    </citation>
    <scope>NUCLEOTIDE SEQUENCE [LARGE SCALE GENOMIC DNA]</scope>
    <source>
        <strain evidence="3">CGMCC 1.12750</strain>
    </source>
</reference>
<organism evidence="2 3">
    <name type="scientific">Plastorhodobacter daqingensis</name>
    <dbReference type="NCBI Taxonomy" id="1387281"/>
    <lineage>
        <taxon>Bacteria</taxon>
        <taxon>Pseudomonadati</taxon>
        <taxon>Pseudomonadota</taxon>
        <taxon>Alphaproteobacteria</taxon>
        <taxon>Rhodobacterales</taxon>
        <taxon>Paracoccaceae</taxon>
        <taxon>Plastorhodobacter</taxon>
    </lineage>
</organism>
<keyword evidence="3" id="KW-1185">Reference proteome</keyword>
<dbReference type="InterPro" id="IPR027843">
    <property type="entry name" value="DUF4440"/>
</dbReference>
<name>A0ABW2UIV2_9RHOB</name>
<dbReference type="InterPro" id="IPR032710">
    <property type="entry name" value="NTF2-like_dom_sf"/>
</dbReference>